<keyword evidence="2" id="KW-1185">Reference proteome</keyword>
<dbReference type="SUPFAM" id="SSF89807">
    <property type="entry name" value="Dodecin-like"/>
    <property type="match status" value="1"/>
</dbReference>
<dbReference type="Proteomes" id="UP000292209">
    <property type="component" value="Unassembled WGS sequence"/>
</dbReference>
<comment type="caution">
    <text evidence="1">The sequence shown here is derived from an EMBL/GenBank/DDBJ whole genome shotgun (WGS) entry which is preliminary data.</text>
</comment>
<dbReference type="AlphaFoldDB" id="A0A4Q7PDH1"/>
<dbReference type="PANTHER" id="PTHR39324">
    <property type="entry name" value="CALCIUM DODECIN"/>
    <property type="match status" value="1"/>
</dbReference>
<dbReference type="EMBL" id="SGXG01000001">
    <property type="protein sequence ID" value="RZS96852.1"/>
    <property type="molecule type" value="Genomic_DNA"/>
</dbReference>
<accession>A0A4Q7PDH1</accession>
<evidence type="ECO:0000313" key="2">
    <source>
        <dbReference type="Proteomes" id="UP000292209"/>
    </source>
</evidence>
<name>A0A4Q7PDH1_9BACT</name>
<dbReference type="Gene3D" id="3.30.1660.10">
    <property type="entry name" value="Flavin-binding protein dodecin"/>
    <property type="match status" value="1"/>
</dbReference>
<dbReference type="Pfam" id="PF07311">
    <property type="entry name" value="Dodecin"/>
    <property type="match status" value="1"/>
</dbReference>
<dbReference type="InterPro" id="IPR009923">
    <property type="entry name" value="Dodecin"/>
</dbReference>
<evidence type="ECO:0000313" key="1">
    <source>
        <dbReference type="EMBL" id="RZS96852.1"/>
    </source>
</evidence>
<evidence type="ECO:0008006" key="3">
    <source>
        <dbReference type="Google" id="ProtNLM"/>
    </source>
</evidence>
<dbReference type="RefSeq" id="WP_130275713.1">
    <property type="nucleotide sequence ID" value="NZ_SGXG01000001.1"/>
</dbReference>
<organism evidence="1 2">
    <name type="scientific">Cecembia calidifontis</name>
    <dbReference type="NCBI Taxonomy" id="1187080"/>
    <lineage>
        <taxon>Bacteria</taxon>
        <taxon>Pseudomonadati</taxon>
        <taxon>Bacteroidota</taxon>
        <taxon>Cytophagia</taxon>
        <taxon>Cytophagales</taxon>
        <taxon>Cyclobacteriaceae</taxon>
        <taxon>Cecembia</taxon>
    </lineage>
</organism>
<dbReference type="OrthoDB" id="1525133at2"/>
<proteinExistence type="predicted"/>
<protein>
    <recommendedName>
        <fullName evidence="3">Dodecin</fullName>
    </recommendedName>
</protein>
<sequence>MGVLKVIEVLANSNKGWEDAARNAVAHASKTVKHIRSVYVQEQSATVTNGEISQYRVNVKITFEIEE</sequence>
<gene>
    <name evidence="1" type="ORF">BC751_2447</name>
</gene>
<dbReference type="PANTHER" id="PTHR39324:SF1">
    <property type="entry name" value="CALCIUM DODECIN"/>
    <property type="match status" value="1"/>
</dbReference>
<dbReference type="InterPro" id="IPR025543">
    <property type="entry name" value="Dodecin-like"/>
</dbReference>
<dbReference type="InterPro" id="IPR036694">
    <property type="entry name" value="Dodecin-like_sf"/>
</dbReference>
<reference evidence="1 2" key="1">
    <citation type="submission" date="2019-02" db="EMBL/GenBank/DDBJ databases">
        <title>Genomic Encyclopedia of Archaeal and Bacterial Type Strains, Phase II (KMG-II): from individual species to whole genera.</title>
        <authorList>
            <person name="Goeker M."/>
        </authorList>
    </citation>
    <scope>NUCLEOTIDE SEQUENCE [LARGE SCALE GENOMIC DNA]</scope>
    <source>
        <strain evidence="1 2">DSM 21411</strain>
    </source>
</reference>